<name>A0ABY4GP91_9BACI</name>
<dbReference type="RefSeq" id="WP_244746522.1">
    <property type="nucleotide sequence ID" value="NZ_CP095071.1"/>
</dbReference>
<sequence>MNYTKITEHGRLGKGITTLVHADTLTPVFAKGGTLTITEAGYKLTPTNSAEVIRSGSQTDAFEVVEALDFDIEQLTVVDETKGVTLPLTDYSKRFRHGYHWRDGNRKFFAHIIKDEEAGATGFGITEKANGYTYAIHSIYVPKAMTRKERSQYLVEYLAPLTDATEYARVQAIGANNSNVTDWLGVEYVRIQPSITAQTNIEETELLAKDALARQSTITERLQEPIKYTRKDVE</sequence>
<organism evidence="1 2">
    <name type="scientific">Gracilibacillus salinarum</name>
    <dbReference type="NCBI Taxonomy" id="2932255"/>
    <lineage>
        <taxon>Bacteria</taxon>
        <taxon>Bacillati</taxon>
        <taxon>Bacillota</taxon>
        <taxon>Bacilli</taxon>
        <taxon>Bacillales</taxon>
        <taxon>Bacillaceae</taxon>
        <taxon>Gracilibacillus</taxon>
    </lineage>
</organism>
<gene>
    <name evidence="1" type="ORF">MUN87_04700</name>
</gene>
<dbReference type="Proteomes" id="UP000831537">
    <property type="component" value="Chromosome"/>
</dbReference>
<reference evidence="1 2" key="1">
    <citation type="submission" date="2022-04" db="EMBL/GenBank/DDBJ databases">
        <title>Gracilibacillus sp. isolated from saltern.</title>
        <authorList>
            <person name="Won M."/>
            <person name="Lee C.-M."/>
            <person name="Woen H.-Y."/>
            <person name="Kwon S.-W."/>
        </authorList>
    </citation>
    <scope>NUCLEOTIDE SEQUENCE [LARGE SCALE GENOMIC DNA]</scope>
    <source>
        <strain evidence="1 2">SSPM10-3</strain>
    </source>
</reference>
<proteinExistence type="predicted"/>
<evidence type="ECO:0000313" key="1">
    <source>
        <dbReference type="EMBL" id="UOQ86201.1"/>
    </source>
</evidence>
<protein>
    <recommendedName>
        <fullName evidence="3">Phage tail protein</fullName>
    </recommendedName>
</protein>
<keyword evidence="2" id="KW-1185">Reference proteome</keyword>
<evidence type="ECO:0008006" key="3">
    <source>
        <dbReference type="Google" id="ProtNLM"/>
    </source>
</evidence>
<evidence type="ECO:0000313" key="2">
    <source>
        <dbReference type="Proteomes" id="UP000831537"/>
    </source>
</evidence>
<dbReference type="EMBL" id="CP095071">
    <property type="protein sequence ID" value="UOQ86201.1"/>
    <property type="molecule type" value="Genomic_DNA"/>
</dbReference>
<accession>A0ABY4GP91</accession>